<feature type="domain" description="HTH luxR-type" evidence="4">
    <location>
        <begin position="825"/>
        <end position="890"/>
    </location>
</feature>
<sequence length="892" mass="97712">MSTTLISTKMHIPLPRPKMVVRTRLTERLSEGLHRKLTLLSASSGFGKTLLVSEWLASCKRPAAWVSIDESDNDPARFLAYLSAALRSIGANIGEAFLEGLQAPYPPPIESILTVLLNEISSAAHPFILVLDDFHRIDADPIHQALSFLLEHLPPQMHLVITTREDPPLPLARLRARGQLTELRAADLRLTLSEAADFLNQTMGLNLSTDNVSLLEARTEGWVAGLQLAAISMEGLHDATGFIKSFSGSHRFVLDYLVEEVLHKQSTSIQTFLLHTSILDRFCAPLCDAVMRGTSSSSSHEILKKLEQANLFLIPLDNERRWFRYHHLFSDLLRKQLQQSHILASASSGEDALGELHLRASRWYEENGLELEAFHHAAAAKQVDRAARLLQGNGIPLHFRGMMAPVLQWLASLRATVLEAKPSLLVMYASALVFSGQNNSVEQKLLTAEKALKNSEADDTARDLAGQIAFIRAMLAIPQYQSDVILAQSLRALEYLHPDNLSVRAAATWTLGFAYQLQGDRSSASQSYREVISFGQSTPSIMITIAATTGLGSIQEADSQLVLAAESYEQVIQLAGEPALPAACEAHLGLARISYEWNELKAAERHAQQSLQLARQIASVDTYALCELFFTRLKLAQGDAAGAAAHLAKADQFIREHNFVSRMPDIAAAQVLMLLQQGNLEAAAQLAHSQELAISQARVHLTQGDAPAALAVLEQLRQRTELSSSSDERLKAMALQVAALHANGDKPEAAALLVEVLKLAEPGGYIRLFVDLGIPIAELLSDVQPHEIMPDYLSKLLASSETGDQFDADNSDLPPAPAPAPASIAQNLIEPLSVRELKVLELIALGLSNREISEQLFVALSTVKGHNQRIFDKLQVKRRTEAIAKARELGLM</sequence>
<dbReference type="InterPro" id="IPR011990">
    <property type="entry name" value="TPR-like_helical_dom_sf"/>
</dbReference>
<keyword evidence="3" id="KW-0804">Transcription</keyword>
<dbReference type="AlphaFoldDB" id="A0A6L8V6X5"/>
<dbReference type="InterPro" id="IPR016032">
    <property type="entry name" value="Sig_transdc_resp-reg_C-effctor"/>
</dbReference>
<reference evidence="5 6" key="1">
    <citation type="submission" date="2019-12" db="EMBL/GenBank/DDBJ databases">
        <title>Paenibacillus sp. nov. sp. isolated from soil.</title>
        <authorList>
            <person name="Kim J."/>
            <person name="Jeong S.E."/>
            <person name="Jung H.S."/>
            <person name="Jeon C.O."/>
        </authorList>
    </citation>
    <scope>NUCLEOTIDE SEQUENCE [LARGE SCALE GENOMIC DNA]</scope>
    <source>
        <strain evidence="5 6">5J-6</strain>
    </source>
</reference>
<dbReference type="PROSITE" id="PS00622">
    <property type="entry name" value="HTH_LUXR_1"/>
    <property type="match status" value="1"/>
</dbReference>
<dbReference type="SUPFAM" id="SSF48452">
    <property type="entry name" value="TPR-like"/>
    <property type="match status" value="1"/>
</dbReference>
<dbReference type="GO" id="GO:0003677">
    <property type="term" value="F:DNA binding"/>
    <property type="evidence" value="ECO:0007669"/>
    <property type="project" value="UniProtKB-KW"/>
</dbReference>
<evidence type="ECO:0000313" key="5">
    <source>
        <dbReference type="EMBL" id="MZQ85099.1"/>
    </source>
</evidence>
<dbReference type="Pfam" id="PF13191">
    <property type="entry name" value="AAA_16"/>
    <property type="match status" value="1"/>
</dbReference>
<evidence type="ECO:0000259" key="4">
    <source>
        <dbReference type="PROSITE" id="PS50043"/>
    </source>
</evidence>
<dbReference type="SUPFAM" id="SSF52540">
    <property type="entry name" value="P-loop containing nucleoside triphosphate hydrolases"/>
    <property type="match status" value="1"/>
</dbReference>
<dbReference type="EMBL" id="WTUZ01000022">
    <property type="protein sequence ID" value="MZQ85099.1"/>
    <property type="molecule type" value="Genomic_DNA"/>
</dbReference>
<dbReference type="GO" id="GO:0006355">
    <property type="term" value="P:regulation of DNA-templated transcription"/>
    <property type="evidence" value="ECO:0007669"/>
    <property type="project" value="InterPro"/>
</dbReference>
<dbReference type="Pfam" id="PF17874">
    <property type="entry name" value="TPR_MalT"/>
    <property type="match status" value="1"/>
</dbReference>
<dbReference type="SMART" id="SM00421">
    <property type="entry name" value="HTH_LUXR"/>
    <property type="match status" value="1"/>
</dbReference>
<dbReference type="Pfam" id="PF00196">
    <property type="entry name" value="GerE"/>
    <property type="match status" value="1"/>
</dbReference>
<dbReference type="InterPro" id="IPR000792">
    <property type="entry name" value="Tscrpt_reg_LuxR_C"/>
</dbReference>
<evidence type="ECO:0000256" key="3">
    <source>
        <dbReference type="ARBA" id="ARBA00023163"/>
    </source>
</evidence>
<dbReference type="InterPro" id="IPR019734">
    <property type="entry name" value="TPR_rpt"/>
</dbReference>
<dbReference type="SMART" id="SM00028">
    <property type="entry name" value="TPR"/>
    <property type="match status" value="3"/>
</dbReference>
<dbReference type="PRINTS" id="PR00038">
    <property type="entry name" value="HTHLUXR"/>
</dbReference>
<accession>A0A6L8V6X5</accession>
<dbReference type="Gene3D" id="1.25.40.10">
    <property type="entry name" value="Tetratricopeptide repeat domain"/>
    <property type="match status" value="1"/>
</dbReference>
<dbReference type="Proteomes" id="UP000481087">
    <property type="component" value="Unassembled WGS sequence"/>
</dbReference>
<dbReference type="PANTHER" id="PTHR44688">
    <property type="entry name" value="DNA-BINDING TRANSCRIPTIONAL ACTIVATOR DEVR_DOSR"/>
    <property type="match status" value="1"/>
</dbReference>
<evidence type="ECO:0000313" key="6">
    <source>
        <dbReference type="Proteomes" id="UP000481087"/>
    </source>
</evidence>
<dbReference type="InterPro" id="IPR041617">
    <property type="entry name" value="TPR_MalT"/>
</dbReference>
<keyword evidence="1" id="KW-0805">Transcription regulation</keyword>
<dbReference type="Gene3D" id="1.10.10.10">
    <property type="entry name" value="Winged helix-like DNA-binding domain superfamily/Winged helix DNA-binding domain"/>
    <property type="match status" value="1"/>
</dbReference>
<evidence type="ECO:0000256" key="1">
    <source>
        <dbReference type="ARBA" id="ARBA00023015"/>
    </source>
</evidence>
<dbReference type="PROSITE" id="PS50043">
    <property type="entry name" value="HTH_LUXR_2"/>
    <property type="match status" value="1"/>
</dbReference>
<dbReference type="RefSeq" id="WP_161409129.1">
    <property type="nucleotide sequence ID" value="NZ_WTUZ01000022.1"/>
</dbReference>
<comment type="caution">
    <text evidence="5">The sequence shown here is derived from an EMBL/GenBank/DDBJ whole genome shotgun (WGS) entry which is preliminary data.</text>
</comment>
<proteinExistence type="predicted"/>
<dbReference type="SUPFAM" id="SSF46894">
    <property type="entry name" value="C-terminal effector domain of the bipartite response regulators"/>
    <property type="match status" value="1"/>
</dbReference>
<dbReference type="InterPro" id="IPR027417">
    <property type="entry name" value="P-loop_NTPase"/>
</dbReference>
<keyword evidence="6" id="KW-1185">Reference proteome</keyword>
<dbReference type="InterPro" id="IPR041664">
    <property type="entry name" value="AAA_16"/>
</dbReference>
<name>A0A6L8V6X5_9BACL</name>
<dbReference type="Pfam" id="PF25873">
    <property type="entry name" value="WHD_MalT"/>
    <property type="match status" value="1"/>
</dbReference>
<dbReference type="InterPro" id="IPR059106">
    <property type="entry name" value="WHD_MalT"/>
</dbReference>
<dbReference type="CDD" id="cd06170">
    <property type="entry name" value="LuxR_C_like"/>
    <property type="match status" value="1"/>
</dbReference>
<gene>
    <name evidence="5" type="ORF">GQF01_23575</name>
</gene>
<dbReference type="InterPro" id="IPR036388">
    <property type="entry name" value="WH-like_DNA-bd_sf"/>
</dbReference>
<organism evidence="5 6">
    <name type="scientific">Paenibacillus silvestris</name>
    <dbReference type="NCBI Taxonomy" id="2606219"/>
    <lineage>
        <taxon>Bacteria</taxon>
        <taxon>Bacillati</taxon>
        <taxon>Bacillota</taxon>
        <taxon>Bacilli</taxon>
        <taxon>Bacillales</taxon>
        <taxon>Paenibacillaceae</taxon>
        <taxon>Paenibacillus</taxon>
    </lineage>
</organism>
<protein>
    <submittedName>
        <fullName evidence="5">AAA family ATPase</fullName>
    </submittedName>
</protein>
<keyword evidence="2" id="KW-0238">DNA-binding</keyword>
<dbReference type="PANTHER" id="PTHR44688:SF16">
    <property type="entry name" value="DNA-BINDING TRANSCRIPTIONAL ACTIVATOR DEVR_DOSR"/>
    <property type="match status" value="1"/>
</dbReference>
<evidence type="ECO:0000256" key="2">
    <source>
        <dbReference type="ARBA" id="ARBA00023125"/>
    </source>
</evidence>
<dbReference type="Gene3D" id="3.40.50.300">
    <property type="entry name" value="P-loop containing nucleotide triphosphate hydrolases"/>
    <property type="match status" value="1"/>
</dbReference>